<dbReference type="Proteomes" id="UP000693981">
    <property type="component" value="Unassembled WGS sequence"/>
</dbReference>
<dbReference type="AlphaFoldDB" id="A0A8T1VS11"/>
<evidence type="ECO:0000256" key="4">
    <source>
        <dbReference type="ARBA" id="ARBA00023242"/>
    </source>
</evidence>
<accession>A0A8T1VS11</accession>
<evidence type="ECO:0000256" key="2">
    <source>
        <dbReference type="ARBA" id="ARBA00006075"/>
    </source>
</evidence>
<evidence type="ECO:0000313" key="10">
    <source>
        <dbReference type="Proteomes" id="UP000693981"/>
    </source>
</evidence>
<evidence type="ECO:0000313" key="9">
    <source>
        <dbReference type="EMBL" id="KAG7384172.1"/>
    </source>
</evidence>
<comment type="similarity">
    <text evidence="2 6">Belongs to the CSM3 family.</text>
</comment>
<name>A0A8T1VS11_9STRA</name>
<keyword evidence="5 6" id="KW-0131">Cell cycle</keyword>
<sequence length="168" mass="18854">MAARGWERDGDLARSDADTANSAQVNDSTGAQDGGEDIGSAVAATTTRKRRRNLLSEDKLVSAEGLRKVYRTFPYQVSSDVTGRESQALASLVKMYKQWAFDLYPGLNFEDFVARTETLGKGHQVQGLMAELRDKERRKTIREDRESEEKEEEVTRELSDDDGEEAML</sequence>
<dbReference type="InterPro" id="IPR040038">
    <property type="entry name" value="TIPIN/Csm3/Swi3"/>
</dbReference>
<evidence type="ECO:0000256" key="7">
    <source>
        <dbReference type="SAM" id="MobiDB-lite"/>
    </source>
</evidence>
<comment type="subcellular location">
    <subcellularLocation>
        <location evidence="1 6">Nucleus</location>
    </subcellularLocation>
</comment>
<dbReference type="PANTHER" id="PTHR13220">
    <property type="entry name" value="TIMELESS INTERACTING-RELATED"/>
    <property type="match status" value="1"/>
</dbReference>
<evidence type="ECO:0000256" key="6">
    <source>
        <dbReference type="RuleBase" id="RU366049"/>
    </source>
</evidence>
<dbReference type="GO" id="GO:0006974">
    <property type="term" value="P:DNA damage response"/>
    <property type="evidence" value="ECO:0007669"/>
    <property type="project" value="UniProtKB-KW"/>
</dbReference>
<feature type="compositionally biased region" description="Basic and acidic residues" evidence="7">
    <location>
        <begin position="134"/>
        <end position="158"/>
    </location>
</feature>
<dbReference type="Pfam" id="PF07962">
    <property type="entry name" value="Swi3"/>
    <property type="match status" value="1"/>
</dbReference>
<gene>
    <name evidence="9" type="ORF">PHYBOEH_009629</name>
</gene>
<evidence type="ECO:0000256" key="3">
    <source>
        <dbReference type="ARBA" id="ARBA00022763"/>
    </source>
</evidence>
<dbReference type="GO" id="GO:0000076">
    <property type="term" value="P:DNA replication checkpoint signaling"/>
    <property type="evidence" value="ECO:0007669"/>
    <property type="project" value="UniProtKB-UniRule"/>
</dbReference>
<dbReference type="GO" id="GO:0031298">
    <property type="term" value="C:replication fork protection complex"/>
    <property type="evidence" value="ECO:0007669"/>
    <property type="project" value="TreeGrafter"/>
</dbReference>
<dbReference type="GO" id="GO:0003677">
    <property type="term" value="F:DNA binding"/>
    <property type="evidence" value="ECO:0007669"/>
    <property type="project" value="TreeGrafter"/>
</dbReference>
<protein>
    <recommendedName>
        <fullName evidence="8">Chromosome segregation in meiosis protein 3 domain-containing protein</fullName>
    </recommendedName>
</protein>
<dbReference type="GO" id="GO:0031297">
    <property type="term" value="P:replication fork processing"/>
    <property type="evidence" value="ECO:0007669"/>
    <property type="project" value="UniProtKB-UniRule"/>
</dbReference>
<keyword evidence="3 6" id="KW-0227">DNA damage</keyword>
<comment type="function">
    <text evidence="6">Plays an important role in the control of DNA replication and the maintenance of replication fork stability.</text>
</comment>
<evidence type="ECO:0000256" key="1">
    <source>
        <dbReference type="ARBA" id="ARBA00004123"/>
    </source>
</evidence>
<feature type="domain" description="Chromosome segregation in meiosis protein 3" evidence="8">
    <location>
        <begin position="55"/>
        <end position="136"/>
    </location>
</feature>
<feature type="region of interest" description="Disordered" evidence="7">
    <location>
        <begin position="134"/>
        <end position="168"/>
    </location>
</feature>
<feature type="compositionally biased region" description="Polar residues" evidence="7">
    <location>
        <begin position="18"/>
        <end position="31"/>
    </location>
</feature>
<dbReference type="EMBL" id="JAGDFL010000610">
    <property type="protein sequence ID" value="KAG7384172.1"/>
    <property type="molecule type" value="Genomic_DNA"/>
</dbReference>
<feature type="region of interest" description="Disordered" evidence="7">
    <location>
        <begin position="1"/>
        <end position="49"/>
    </location>
</feature>
<dbReference type="PANTHER" id="PTHR13220:SF11">
    <property type="entry name" value="TIMELESS-INTERACTING PROTEIN"/>
    <property type="match status" value="1"/>
</dbReference>
<dbReference type="InterPro" id="IPR012923">
    <property type="entry name" value="Csm3"/>
</dbReference>
<evidence type="ECO:0000259" key="8">
    <source>
        <dbReference type="Pfam" id="PF07962"/>
    </source>
</evidence>
<dbReference type="OrthoDB" id="437078at2759"/>
<proteinExistence type="inferred from homology"/>
<feature type="compositionally biased region" description="Basic and acidic residues" evidence="7">
    <location>
        <begin position="1"/>
        <end position="17"/>
    </location>
</feature>
<dbReference type="GO" id="GO:0043111">
    <property type="term" value="P:replication fork arrest"/>
    <property type="evidence" value="ECO:0007669"/>
    <property type="project" value="TreeGrafter"/>
</dbReference>
<comment type="caution">
    <text evidence="9">The sequence shown here is derived from an EMBL/GenBank/DDBJ whole genome shotgun (WGS) entry which is preliminary data.</text>
</comment>
<keyword evidence="10" id="KW-1185">Reference proteome</keyword>
<keyword evidence="4 6" id="KW-0539">Nucleus</keyword>
<reference evidence="9" key="1">
    <citation type="submission" date="2021-02" db="EMBL/GenBank/DDBJ databases">
        <authorList>
            <person name="Palmer J.M."/>
        </authorList>
    </citation>
    <scope>NUCLEOTIDE SEQUENCE</scope>
    <source>
        <strain evidence="9">SCRP23</strain>
    </source>
</reference>
<feature type="compositionally biased region" description="Acidic residues" evidence="7">
    <location>
        <begin position="159"/>
        <end position="168"/>
    </location>
</feature>
<evidence type="ECO:0000256" key="5">
    <source>
        <dbReference type="ARBA" id="ARBA00023306"/>
    </source>
</evidence>
<organism evidence="9 10">
    <name type="scientific">Phytophthora boehmeriae</name>
    <dbReference type="NCBI Taxonomy" id="109152"/>
    <lineage>
        <taxon>Eukaryota</taxon>
        <taxon>Sar</taxon>
        <taxon>Stramenopiles</taxon>
        <taxon>Oomycota</taxon>
        <taxon>Peronosporomycetes</taxon>
        <taxon>Peronosporales</taxon>
        <taxon>Peronosporaceae</taxon>
        <taxon>Phytophthora</taxon>
    </lineage>
</organism>